<comment type="caution">
    <text evidence="2">The sequence shown here is derived from an EMBL/GenBank/DDBJ whole genome shotgun (WGS) entry which is preliminary data.</text>
</comment>
<organism evidence="2 3">
    <name type="scientific">Candidatus Galacturonatibacter soehngenii</name>
    <dbReference type="NCBI Taxonomy" id="2307010"/>
    <lineage>
        <taxon>Bacteria</taxon>
        <taxon>Bacillati</taxon>
        <taxon>Bacillota</taxon>
        <taxon>Clostridia</taxon>
        <taxon>Lachnospirales</taxon>
        <taxon>Lachnospiraceae</taxon>
        <taxon>Candidatus Galacturonatibacter</taxon>
    </lineage>
</organism>
<dbReference type="EMBL" id="WAGX01000005">
    <property type="protein sequence ID" value="KAB1438029.1"/>
    <property type="molecule type" value="Genomic_DNA"/>
</dbReference>
<accession>A0A7V7QJY1</accession>
<name>A0A7V7QJY1_9FIRM</name>
<reference evidence="2 3" key="2">
    <citation type="submission" date="2020-02" db="EMBL/GenBank/DDBJ databases">
        <title>Candidatus Galacturonibacter soehngenii shows hetero-acetogenic catabolism of galacturonic acid but lacks a canonical carbon monoxide dehydrogenase/acetyl-CoA synthase complex.</title>
        <authorList>
            <person name="Diender M."/>
            <person name="Stouten G.R."/>
            <person name="Petersen J.F."/>
            <person name="Nielsen P.H."/>
            <person name="Dueholm M.S."/>
            <person name="Pronk J.T."/>
            <person name="Van Loosdrecht M.C.M."/>
        </authorList>
    </citation>
    <scope>NUCLEOTIDE SEQUENCE [LARGE SCALE GENOMIC DNA]</scope>
    <source>
        <strain evidence="2">GalUA</strain>
    </source>
</reference>
<reference evidence="2 3" key="1">
    <citation type="submission" date="2019-09" db="EMBL/GenBank/DDBJ databases">
        <authorList>
            <person name="Valk L.C."/>
        </authorList>
    </citation>
    <scope>NUCLEOTIDE SEQUENCE [LARGE SCALE GENOMIC DNA]</scope>
    <source>
        <strain evidence="2">GalUA</strain>
    </source>
</reference>
<dbReference type="AlphaFoldDB" id="A0A7V7QJY1"/>
<gene>
    <name evidence="2" type="ORF">F7O84_10655</name>
</gene>
<evidence type="ECO:0000256" key="1">
    <source>
        <dbReference type="SAM" id="SignalP"/>
    </source>
</evidence>
<dbReference type="RefSeq" id="WP_151144786.1">
    <property type="nucleotide sequence ID" value="NZ_WAGX01000005.1"/>
</dbReference>
<protein>
    <recommendedName>
        <fullName evidence="4">WG repeat-containing protein</fullName>
    </recommendedName>
</protein>
<dbReference type="Proteomes" id="UP000461768">
    <property type="component" value="Unassembled WGS sequence"/>
</dbReference>
<evidence type="ECO:0008006" key="4">
    <source>
        <dbReference type="Google" id="ProtNLM"/>
    </source>
</evidence>
<evidence type="ECO:0000313" key="3">
    <source>
        <dbReference type="Proteomes" id="UP000461768"/>
    </source>
</evidence>
<feature type="chain" id="PRO_5030644162" description="WG repeat-containing protein" evidence="1">
    <location>
        <begin position="32"/>
        <end position="94"/>
    </location>
</feature>
<keyword evidence="1" id="KW-0732">Signal</keyword>
<dbReference type="OrthoDB" id="1912982at2"/>
<proteinExistence type="predicted"/>
<evidence type="ECO:0000313" key="2">
    <source>
        <dbReference type="EMBL" id="KAB1438029.1"/>
    </source>
</evidence>
<keyword evidence="3" id="KW-1185">Reference proteome</keyword>
<feature type="signal peptide" evidence="1">
    <location>
        <begin position="1"/>
        <end position="31"/>
    </location>
</feature>
<sequence>MRTKNMRTKNKKLLLFVTLMIAYTMSTDVYAQTKALDIPFFSSNGNVINSRTGEYTVVPFADIVGWRYKAVDGKMYRRQYNYSKQQWIGEWELC</sequence>